<dbReference type="GO" id="GO:0004519">
    <property type="term" value="F:endonuclease activity"/>
    <property type="evidence" value="ECO:0007669"/>
    <property type="project" value="UniProtKB-KW"/>
</dbReference>
<keyword evidence="3 6" id="KW-0540">Nuclease</keyword>
<evidence type="ECO:0000313" key="9">
    <source>
        <dbReference type="Proteomes" id="UP000186341"/>
    </source>
</evidence>
<dbReference type="InterPro" id="IPR029052">
    <property type="entry name" value="Metallo-depent_PP-like"/>
</dbReference>
<dbReference type="InterPro" id="IPR041796">
    <property type="entry name" value="Mre11_N"/>
</dbReference>
<dbReference type="Pfam" id="PF00149">
    <property type="entry name" value="Metallophos"/>
    <property type="match status" value="1"/>
</dbReference>
<comment type="similarity">
    <text evidence="1 6">Belongs to the SbcD family.</text>
</comment>
<dbReference type="OrthoDB" id="9773856at2"/>
<proteinExistence type="inferred from homology"/>
<comment type="subunit">
    <text evidence="6">Heterodimer of SbcC and SbcD.</text>
</comment>
<dbReference type="InterPro" id="IPR004593">
    <property type="entry name" value="SbcD"/>
</dbReference>
<evidence type="ECO:0000256" key="6">
    <source>
        <dbReference type="RuleBase" id="RU363069"/>
    </source>
</evidence>
<dbReference type="InterPro" id="IPR050535">
    <property type="entry name" value="DNA_Repair-Maintenance_Comp"/>
</dbReference>
<comment type="function">
    <text evidence="6">SbcCD cleaves DNA hairpin structures. These structures can inhibit DNA replication and are intermediates in certain DNA recombination reactions. The complex acts as a 3'-&gt;5' double strand exonuclease that can open hairpins. It also has a 5' single-strand endonuclease activity.</text>
</comment>
<dbReference type="RefSeq" id="WP_075818263.1">
    <property type="nucleotide sequence ID" value="NZ_CAOUMU010000045.1"/>
</dbReference>
<dbReference type="GO" id="GO:0006260">
    <property type="term" value="P:DNA replication"/>
    <property type="evidence" value="ECO:0007669"/>
    <property type="project" value="UniProtKB-KW"/>
</dbReference>
<dbReference type="AlphaFoldDB" id="A0A1U7NHS2"/>
<keyword evidence="4 6" id="KW-0378">Hydrolase</keyword>
<evidence type="ECO:0000256" key="4">
    <source>
        <dbReference type="ARBA" id="ARBA00022801"/>
    </source>
</evidence>
<dbReference type="InterPro" id="IPR004843">
    <property type="entry name" value="Calcineurin-like_PHP"/>
</dbReference>
<reference evidence="8 9" key="1">
    <citation type="submission" date="2016-11" db="EMBL/GenBank/DDBJ databases">
        <title>Description of two novel members of the family Erysipelotrichaceae: Ileibacterium lipovorans gen. nov., sp. nov. and Dubosiella newyorkensis, gen. nov., sp. nov.</title>
        <authorList>
            <person name="Cox L.M."/>
            <person name="Sohn J."/>
            <person name="Tyrrell K.L."/>
            <person name="Citron D.M."/>
            <person name="Lawson P.A."/>
            <person name="Patel N.B."/>
            <person name="Iizumi T."/>
            <person name="Perez-Perez G.I."/>
            <person name="Goldstein E.J."/>
            <person name="Blaser M.J."/>
        </authorList>
    </citation>
    <scope>NUCLEOTIDE SEQUENCE [LARGE SCALE GENOMIC DNA]</scope>
    <source>
        <strain evidence="8 9">NYU-BL-A3</strain>
    </source>
</reference>
<evidence type="ECO:0000256" key="1">
    <source>
        <dbReference type="ARBA" id="ARBA00010555"/>
    </source>
</evidence>
<accession>A0A1U7NHS2</accession>
<sequence>MKIFHLSDLHIGARLFQRDLSSDHDYIFDQVLEEIKKHQPDALVIAGDIFDKAIPSAEAVATFNRFVSRLKKEVPDLHVMMISGNHDNNERIDLFRDVLCYEKIHMIGKAPNKPDQRIEKVVLQDEFGEVNFYLLPFVRPSMVRPLALSEYAIAANDKTENETKSKIRKQNAESDQPELIPEKYCVSSYQQALQYLLNREEIDLSKRNVIVSHQFYLPASSKADQLDRCDSEIKTIGNIDRIDAELLDGFDYVALGHIHKPMKCKGENIRYCGSPIPLSVSESRQKKQILMIDLHEKGNQSVTSIELKPKRQVVKLSDLAENLLSKYSEYENDYVSVEITDPVDLNMSDVNDRLRMKYPYLLDIVRKTDYRRENHEETSEKTKQLSPMELCLDFAGIRSIAFDAEELNLLQQAINEAWMEE</sequence>
<comment type="caution">
    <text evidence="8">The sequence shown here is derived from an EMBL/GenBank/DDBJ whole genome shotgun (WGS) entry which is preliminary data.</text>
</comment>
<keyword evidence="9" id="KW-1185">Reference proteome</keyword>
<dbReference type="GO" id="GO:0008408">
    <property type="term" value="F:3'-5' exonuclease activity"/>
    <property type="evidence" value="ECO:0007669"/>
    <property type="project" value="InterPro"/>
</dbReference>
<gene>
    <name evidence="6" type="primary">sbcD</name>
    <name evidence="8" type="ORF">BO222_03160</name>
</gene>
<dbReference type="NCBIfam" id="TIGR00619">
    <property type="entry name" value="sbcd"/>
    <property type="match status" value="1"/>
</dbReference>
<dbReference type="GO" id="GO:0006310">
    <property type="term" value="P:DNA recombination"/>
    <property type="evidence" value="ECO:0007669"/>
    <property type="project" value="UniProtKB-KW"/>
</dbReference>
<dbReference type="Proteomes" id="UP000186341">
    <property type="component" value="Unassembled WGS sequence"/>
</dbReference>
<evidence type="ECO:0000259" key="7">
    <source>
        <dbReference type="Pfam" id="PF00149"/>
    </source>
</evidence>
<protein>
    <recommendedName>
        <fullName evidence="2 6">Nuclease SbcCD subunit D</fullName>
    </recommendedName>
</protein>
<keyword evidence="6" id="KW-0235">DNA replication</keyword>
<dbReference type="GeneID" id="82202224"/>
<evidence type="ECO:0000256" key="2">
    <source>
        <dbReference type="ARBA" id="ARBA00013365"/>
    </source>
</evidence>
<keyword evidence="5 6" id="KW-0269">Exonuclease</keyword>
<dbReference type="SUPFAM" id="SSF56300">
    <property type="entry name" value="Metallo-dependent phosphatases"/>
    <property type="match status" value="1"/>
</dbReference>
<dbReference type="PANTHER" id="PTHR30337">
    <property type="entry name" value="COMPONENT OF ATP-DEPENDENT DSDNA EXONUCLEASE"/>
    <property type="match status" value="1"/>
</dbReference>
<evidence type="ECO:0000256" key="5">
    <source>
        <dbReference type="ARBA" id="ARBA00022839"/>
    </source>
</evidence>
<dbReference type="PANTHER" id="PTHR30337:SF0">
    <property type="entry name" value="NUCLEASE SBCCD SUBUNIT D"/>
    <property type="match status" value="1"/>
</dbReference>
<dbReference type="CDD" id="cd00840">
    <property type="entry name" value="MPP_Mre11_N"/>
    <property type="match status" value="1"/>
</dbReference>
<feature type="domain" description="Calcineurin-like phosphoesterase" evidence="7">
    <location>
        <begin position="1"/>
        <end position="261"/>
    </location>
</feature>
<dbReference type="Gene3D" id="3.60.21.10">
    <property type="match status" value="1"/>
</dbReference>
<evidence type="ECO:0000256" key="3">
    <source>
        <dbReference type="ARBA" id="ARBA00022722"/>
    </source>
</evidence>
<name>A0A1U7NHS2_9FIRM</name>
<keyword evidence="6" id="KW-0255">Endonuclease</keyword>
<dbReference type="EMBL" id="MPJW01000080">
    <property type="protein sequence ID" value="OLU41585.1"/>
    <property type="molecule type" value="Genomic_DNA"/>
</dbReference>
<organism evidence="8 9">
    <name type="scientific">Ileibacterium valens</name>
    <dbReference type="NCBI Taxonomy" id="1862668"/>
    <lineage>
        <taxon>Bacteria</taxon>
        <taxon>Bacillati</taxon>
        <taxon>Bacillota</taxon>
        <taxon>Erysipelotrichia</taxon>
        <taxon>Erysipelotrichales</taxon>
        <taxon>Erysipelotrichaceae</taxon>
        <taxon>Ileibacterium</taxon>
    </lineage>
</organism>
<keyword evidence="6" id="KW-0233">DNA recombination</keyword>
<evidence type="ECO:0000313" key="8">
    <source>
        <dbReference type="EMBL" id="OLU41585.1"/>
    </source>
</evidence>